<evidence type="ECO:0000256" key="1">
    <source>
        <dbReference type="SAM" id="Phobius"/>
    </source>
</evidence>
<feature type="transmembrane region" description="Helical" evidence="1">
    <location>
        <begin position="39"/>
        <end position="58"/>
    </location>
</feature>
<dbReference type="OrthoDB" id="10464119at2759"/>
<feature type="transmembrane region" description="Helical" evidence="1">
    <location>
        <begin position="1897"/>
        <end position="1915"/>
    </location>
</feature>
<dbReference type="Proteomes" id="UP000332933">
    <property type="component" value="Unassembled WGS sequence"/>
</dbReference>
<organism evidence="3 4">
    <name type="scientific">Aphanomyces stellatus</name>
    <dbReference type="NCBI Taxonomy" id="120398"/>
    <lineage>
        <taxon>Eukaryota</taxon>
        <taxon>Sar</taxon>
        <taxon>Stramenopiles</taxon>
        <taxon>Oomycota</taxon>
        <taxon>Saprolegniomycetes</taxon>
        <taxon>Saprolegniales</taxon>
        <taxon>Verrucalvaceae</taxon>
        <taxon>Aphanomyces</taxon>
    </lineage>
</organism>
<evidence type="ECO:0000313" key="4">
    <source>
        <dbReference type="Proteomes" id="UP000332933"/>
    </source>
</evidence>
<evidence type="ECO:0000313" key="3">
    <source>
        <dbReference type="EMBL" id="VFT99065.1"/>
    </source>
</evidence>
<feature type="transmembrane region" description="Helical" evidence="1">
    <location>
        <begin position="95"/>
        <end position="117"/>
    </location>
</feature>
<feature type="transmembrane region" description="Helical" evidence="1">
    <location>
        <begin position="359"/>
        <end position="379"/>
    </location>
</feature>
<proteinExistence type="predicted"/>
<sequence>MTAATLGPFTTWISAGEITWLDFAVTDMVSLVTRQYTSYYSTPSCLVAFVATFVWSLLSPISHSVRIDRACVVTPVDFDVVCWSGEVAISSFHRFVGLVLLAFASCAHCFCLVQVLFPRLPAHKSASYLMHSAAYYEFSKDHWQYRGTYFLDPASAVLNGVVVIPWRQTLCLLDIKHCAPLWSRTRLRRTQAPRRTSGFAFHSKTAPKTTTKEEVWAPSPAMLLTNVRVISNGHTIGLWILYFSRSDVTTSTESHHSSLVRGMRVLPFQIDNNTISLSTGTPIRAHDGERRLRSGCQRCPNTILVANIRRSERAMAAKVGPAAPPPSLFQSRGSIMHLDTHNLRLASNAKYPRQPTSRLVAIGGLLYLAATLLCSIVYLRLLESFVANDFWWPEYNTTGAQTFLADLYNAKLVSDDTTMLDLLADSSVLAKDYSSKTTIDTRHSVARRILLANLTVEVAITTLRQNYLYENILTQPPSCWLDMGRSFEMAHTAARQRRCDTTMQWNAAVYLEPLLRNTRTTDLTSSTYFNSINACILAAVTTTTSGQAWVDDLLHTPWLVLPDETALWTSHGLVMWQNHLQNRFLMGIEETITVLNALGFANTITIASIASAPRSLGAWTTQYAAYGLDIDLDTCITTNASLVRSAFNAFETLGYNWDVYYNGQQQTHGSQLIRSTIGPMESIDIWHVAVPLALLEAVQLFQSFVWTQAQVRLADLGRVTLDPVPPSWVTTPNMAFYGGNPLCPFGDAMPYVQPSFSYYDDCGMQEPHTMTLTPMSALFAMLATMDRVASYDSIDVVCASCQLDTANCTVYLHSVAVVLKSLALPDNFAGALALALTQLLPMDIQFLQFASRNATDNVLLTQAMVEQPPALAWSFFGWVTMYDWVDGLRAVYTFAGDNTSVTLMSKSDGYFHLAADPLELPQAACQYIWYTSMYMTGVIVALAMLMVFYAVTDRFYMDGRNLFQVNRVLGGVWLGRPMLLARGLTAMVVLSTCSLVLVKDHSLTRFRVDTLPTWQVYVIAGETSWITYALNDGLLPLTRQYSRFYAPLSALLTWVLVLVVALTSPFDVQATLGRDCTILSFKRGLVCTSGSIQLGSQTHLAMMLEIVVVSTALAYVGTRMLVCLAPSLVRTTAYDKQEHMLIPAAADAFFVQENRQLDAAACVMCGILTYPSSIFNITLWSMFAKAEFLQGVSQHARLSPSSPERHLVVVSWCLKLSVRVTGLCGLVYMVLSVGGSYMFLTLTSSSLQNDFLWADFNAASGAQVYLSTWFNDHLQLFGQDPTLYYLDDPAYGVVTTANNSTDIAMSPLYATAIQNEVNSLDNVIRGLRAMNSGDLPWISTAYCFVDFNQTWEMANTVRRQARCVGQAHNGAAYLEAVLRNANWYDLASNWGHALEVGVFDSLRTSVAGEWWVASVQTNTKSVADEVAYWTAHAIWAFTTQWQNYKLIGVDETIDISSALGKSYPMTLKSSSYAMQLSSQTSFKLYWAFANDLIEVLASDTTSVLANASLVRGSPSFGFQNATLEGVLVATQWLSATPWDQALALFRTTVGPFGSVDATRVAPPPSLRALYQNLTQAVTHLLQSSPLIERAFVNTVYQLAPQPVAWDGAQLWGGNLLCEANVGPFTQQLVFFSHLGLCGNYLSELFSAPTLLVMKGIVAAGLLFAPLPPLWLRDTYDSTASKRMFDQHIPVLEKYIATSVYTTLRSSSATVKGDIRDTLELELVQYIARPNVSNSNALSPMLLSRVNIFDPTEPDMEFYAWLYLFDWIEGKREVVRFEGDVGAITTISTEEPASQIPVNAMEIPQSVSRYARVLLQYFTGVLLGVACLICVTIVANQGYIEGLNVVLFNRIAGLVWLGRPLMILRSVVAIALLSTSSLVLTTSPTGLVTQFTSATPGWFTTLLSVGEITWLVFAVTDMLSVVTQQYTSYYSTPSCLLACAGTLVWSLVSPISHSVRIDRACVVAAVDFHVICRSGDVAIGSFPRFLGLVALAFGSCGVSYVAVRLFFRHVPHRSSMSYLLHSAAYYEFTRDNWHYRGVYFLDLASAALNGILVFPWHNTLFLLDIKTWRTFAVDNTEVLNDVAMPKHLRRCIPLVD</sequence>
<feature type="transmembrane region" description="Helical" evidence="1">
    <location>
        <begin position="1927"/>
        <end position="1947"/>
    </location>
</feature>
<feature type="transmembrane region" description="Helical" evidence="1">
    <location>
        <begin position="1220"/>
        <end position="1240"/>
    </location>
</feature>
<feature type="transmembrane region" description="Helical" evidence="1">
    <location>
        <begin position="1044"/>
        <end position="1064"/>
    </location>
</feature>
<feature type="transmembrane region" description="Helical" evidence="1">
    <location>
        <begin position="927"/>
        <end position="951"/>
    </location>
</feature>
<accession>A0A485LKW0</accession>
<feature type="transmembrane region" description="Helical" evidence="1">
    <location>
        <begin position="1855"/>
        <end position="1877"/>
    </location>
</feature>
<keyword evidence="1" id="KW-1133">Transmembrane helix</keyword>
<dbReference type="EMBL" id="VJMH01007048">
    <property type="protein sequence ID" value="KAF0685794.1"/>
    <property type="molecule type" value="Genomic_DNA"/>
</dbReference>
<feature type="transmembrane region" description="Helical" evidence="1">
    <location>
        <begin position="1984"/>
        <end position="2006"/>
    </location>
</feature>
<keyword evidence="1" id="KW-0812">Transmembrane</keyword>
<gene>
    <name evidence="3" type="primary">Aste57867_22402</name>
    <name evidence="2" type="ORF">As57867_022332</name>
    <name evidence="3" type="ORF">ASTE57867_22402</name>
</gene>
<keyword evidence="4" id="KW-1185">Reference proteome</keyword>
<evidence type="ECO:0000313" key="2">
    <source>
        <dbReference type="EMBL" id="KAF0685794.1"/>
    </source>
</evidence>
<keyword evidence="1" id="KW-0472">Membrane</keyword>
<protein>
    <submittedName>
        <fullName evidence="3">Aste57867_22402 protein</fullName>
    </submittedName>
</protein>
<feature type="transmembrane region" description="Helical" evidence="1">
    <location>
        <begin position="1813"/>
        <end position="1834"/>
    </location>
</feature>
<reference evidence="3 4" key="1">
    <citation type="submission" date="2019-03" db="EMBL/GenBank/DDBJ databases">
        <authorList>
            <person name="Gaulin E."/>
            <person name="Dumas B."/>
        </authorList>
    </citation>
    <scope>NUCLEOTIDE SEQUENCE [LARGE SCALE GENOMIC DNA]</scope>
    <source>
        <strain evidence="3">CBS 568.67</strain>
    </source>
</reference>
<name>A0A485LKW0_9STRA</name>
<dbReference type="EMBL" id="CAADRA010007074">
    <property type="protein sequence ID" value="VFT99065.1"/>
    <property type="molecule type" value="Genomic_DNA"/>
</dbReference>
<reference evidence="2" key="2">
    <citation type="submission" date="2019-06" db="EMBL/GenBank/DDBJ databases">
        <title>Genomics analysis of Aphanomyces spp. identifies a new class of oomycete effector associated with host adaptation.</title>
        <authorList>
            <person name="Gaulin E."/>
        </authorList>
    </citation>
    <scope>NUCLEOTIDE SEQUENCE</scope>
    <source>
        <strain evidence="2">CBS 578.67</strain>
    </source>
</reference>